<keyword evidence="3" id="KW-1185">Reference proteome</keyword>
<dbReference type="HOGENOM" id="CLU_1176820_0_0_1"/>
<evidence type="ECO:0000256" key="1">
    <source>
        <dbReference type="SAM" id="MobiDB-lite"/>
    </source>
</evidence>
<evidence type="ECO:0000313" key="3">
    <source>
        <dbReference type="Proteomes" id="UP000017836"/>
    </source>
</evidence>
<accession>U5CTL0</accession>
<dbReference type="PANTHER" id="PTHR46033:SF1">
    <property type="entry name" value="PROTEIN MAIN-LIKE 2"/>
    <property type="match status" value="1"/>
</dbReference>
<dbReference type="AlphaFoldDB" id="U5CTL0"/>
<proteinExistence type="predicted"/>
<dbReference type="GO" id="GO:0010073">
    <property type="term" value="P:meristem maintenance"/>
    <property type="evidence" value="ECO:0007669"/>
    <property type="project" value="InterPro"/>
</dbReference>
<evidence type="ECO:0000313" key="2">
    <source>
        <dbReference type="EMBL" id="ERN16596.1"/>
    </source>
</evidence>
<gene>
    <name evidence="2" type="ORF">AMTR_s00031p00242430</name>
</gene>
<evidence type="ECO:0008006" key="4">
    <source>
        <dbReference type="Google" id="ProtNLM"/>
    </source>
</evidence>
<reference evidence="3" key="1">
    <citation type="journal article" date="2013" name="Science">
        <title>The Amborella genome and the evolution of flowering plants.</title>
        <authorList>
            <consortium name="Amborella Genome Project"/>
        </authorList>
    </citation>
    <scope>NUCLEOTIDE SEQUENCE [LARGE SCALE GENOMIC DNA]</scope>
</reference>
<feature type="compositionally biased region" description="Polar residues" evidence="1">
    <location>
        <begin position="226"/>
        <end position="236"/>
    </location>
</feature>
<organism evidence="2 3">
    <name type="scientific">Amborella trichopoda</name>
    <dbReference type="NCBI Taxonomy" id="13333"/>
    <lineage>
        <taxon>Eukaryota</taxon>
        <taxon>Viridiplantae</taxon>
        <taxon>Streptophyta</taxon>
        <taxon>Embryophyta</taxon>
        <taxon>Tracheophyta</taxon>
        <taxon>Spermatophyta</taxon>
        <taxon>Magnoliopsida</taxon>
        <taxon>Amborellales</taxon>
        <taxon>Amborellaceae</taxon>
        <taxon>Amborella</taxon>
    </lineage>
</organism>
<feature type="compositionally biased region" description="Polar residues" evidence="1">
    <location>
        <begin position="197"/>
        <end position="207"/>
    </location>
</feature>
<sequence>MSTIIERWCIETNTGHFNIDVGEMMPTLEDTLKILWSKVTGVAVTLRRVENYGDYIVRIIGHLPPGRNHSIIRLTWLRNTFKQLFEDMEVIDQYAWGAATLAFLFRDLSKVVHPGYQHLSGSTTLLLLRDISHVAQLVRESYNSRTWDLVRKALDLLKIYDPEAVGDEDASEELELDDEMEDNVPPVWLLSRPDEGPSNTEPITTPAQPEEPKWQLRHRVARQEESSSNTKLQLSQWGEKLPV</sequence>
<name>U5CTL0_AMBTC</name>
<dbReference type="EMBL" id="KI392442">
    <property type="protein sequence ID" value="ERN16596.1"/>
    <property type="molecule type" value="Genomic_DNA"/>
</dbReference>
<dbReference type="PANTHER" id="PTHR46033">
    <property type="entry name" value="PROTEIN MAIN-LIKE 2"/>
    <property type="match status" value="1"/>
</dbReference>
<protein>
    <recommendedName>
        <fullName evidence="4">Aminotransferase-like plant mobile domain-containing protein</fullName>
    </recommendedName>
</protein>
<dbReference type="Gramene" id="ERN16596">
    <property type="protein sequence ID" value="ERN16596"/>
    <property type="gene ID" value="AMTR_s00031p00242430"/>
</dbReference>
<feature type="region of interest" description="Disordered" evidence="1">
    <location>
        <begin position="186"/>
        <end position="243"/>
    </location>
</feature>
<dbReference type="Proteomes" id="UP000017836">
    <property type="component" value="Unassembled WGS sequence"/>
</dbReference>
<dbReference type="InterPro" id="IPR044824">
    <property type="entry name" value="MAIN-like"/>
</dbReference>